<organism evidence="2 3">
    <name type="scientific">Neolentinus lepideus HHB14362 ss-1</name>
    <dbReference type="NCBI Taxonomy" id="1314782"/>
    <lineage>
        <taxon>Eukaryota</taxon>
        <taxon>Fungi</taxon>
        <taxon>Dikarya</taxon>
        <taxon>Basidiomycota</taxon>
        <taxon>Agaricomycotina</taxon>
        <taxon>Agaricomycetes</taxon>
        <taxon>Gloeophyllales</taxon>
        <taxon>Gloeophyllaceae</taxon>
        <taxon>Neolentinus</taxon>
    </lineage>
</organism>
<accession>A0A165MNR9</accession>
<evidence type="ECO:0000256" key="1">
    <source>
        <dbReference type="SAM" id="MobiDB-lite"/>
    </source>
</evidence>
<keyword evidence="3" id="KW-1185">Reference proteome</keyword>
<dbReference type="InParanoid" id="A0A165MNR9"/>
<reference evidence="2 3" key="1">
    <citation type="journal article" date="2016" name="Mol. Biol. Evol.">
        <title>Comparative Genomics of Early-Diverging Mushroom-Forming Fungi Provides Insights into the Origins of Lignocellulose Decay Capabilities.</title>
        <authorList>
            <person name="Nagy L.G."/>
            <person name="Riley R."/>
            <person name="Tritt A."/>
            <person name="Adam C."/>
            <person name="Daum C."/>
            <person name="Floudas D."/>
            <person name="Sun H."/>
            <person name="Yadav J.S."/>
            <person name="Pangilinan J."/>
            <person name="Larsson K.H."/>
            <person name="Matsuura K."/>
            <person name="Barry K."/>
            <person name="Labutti K."/>
            <person name="Kuo R."/>
            <person name="Ohm R.A."/>
            <person name="Bhattacharya S.S."/>
            <person name="Shirouzu T."/>
            <person name="Yoshinaga Y."/>
            <person name="Martin F.M."/>
            <person name="Grigoriev I.V."/>
            <person name="Hibbett D.S."/>
        </authorList>
    </citation>
    <scope>NUCLEOTIDE SEQUENCE [LARGE SCALE GENOMIC DNA]</scope>
    <source>
        <strain evidence="2 3">HHB14362 ss-1</strain>
    </source>
</reference>
<sequence length="167" mass="17920">MSARLRGKTRTTGQGKQSYRGSTHSILESGPSLILSFTVAAGHHPRLSFRALSPEQHISEIRSPAYGVEQATLTDVPCSSGGITVPLTFGGNLIASLAFGGHLIATHGKFDLRLSTTNLSSRHSRFAVPIIIMCSTGMEYTTMRGVRDGVFGGGVPRSQRPFDVHLR</sequence>
<dbReference type="Proteomes" id="UP000076761">
    <property type="component" value="Unassembled WGS sequence"/>
</dbReference>
<dbReference type="AlphaFoldDB" id="A0A165MNR9"/>
<proteinExistence type="predicted"/>
<protein>
    <submittedName>
        <fullName evidence="2">Uncharacterized protein</fullName>
    </submittedName>
</protein>
<gene>
    <name evidence="2" type="ORF">NEOLEDRAFT_1152536</name>
</gene>
<name>A0A165MNR9_9AGAM</name>
<feature type="compositionally biased region" description="Polar residues" evidence="1">
    <location>
        <begin position="10"/>
        <end position="23"/>
    </location>
</feature>
<feature type="region of interest" description="Disordered" evidence="1">
    <location>
        <begin position="1"/>
        <end position="23"/>
    </location>
</feature>
<dbReference type="EMBL" id="KV425671">
    <property type="protein sequence ID" value="KZT18579.1"/>
    <property type="molecule type" value="Genomic_DNA"/>
</dbReference>
<evidence type="ECO:0000313" key="3">
    <source>
        <dbReference type="Proteomes" id="UP000076761"/>
    </source>
</evidence>
<evidence type="ECO:0000313" key="2">
    <source>
        <dbReference type="EMBL" id="KZT18579.1"/>
    </source>
</evidence>